<gene>
    <name evidence="2" type="ORF">B0A49_11768</name>
</gene>
<name>A0A4U0WB10_9PEZI</name>
<comment type="caution">
    <text evidence="2">The sequence shown here is derived from an EMBL/GenBank/DDBJ whole genome shotgun (WGS) entry which is preliminary data.</text>
</comment>
<sequence>MARSIPRRDTIASDSSSMGSRSSGSDTSYHSQSTAPTDYSTRPTLIHHDTCNARLEGRGKDLFLVQDYDNARASVDTYASTVPSFEDITEDRREFDVPEQRYETFATDAVPATPSDFAQLFPSSRKLCIRHDDATFDGNMNLRLDTQVDYSGGRRKNLTLFHLRMHDLRNREYSLRRYFRESGREVCHTVQKHQKPIAGKRPSFTRSVSNALASLRSKSESKTPTASSLKRADSGYESMNPHDDDEEESRPKSADPSKSASQLPTNVTKLEFSNYAQVYVTRRGGKSNRRYDFEYWGTSYAWRRVVRRENSTEETSYDLVRSGSNQAIAHIVPTPMPMFQAREEAAKGGWIPPSEMWVSDREVIRNSTDISDIIVATGLIALVDDCINQRFHSKQSRQLVIPMASLKMNMEYVGPQRLINEVFNRPSARGATPSKQPTPLRHMSHP</sequence>
<protein>
    <submittedName>
        <fullName evidence="2">Uncharacterized protein</fullName>
    </submittedName>
</protein>
<feature type="region of interest" description="Disordered" evidence="1">
    <location>
        <begin position="214"/>
        <end position="266"/>
    </location>
</feature>
<proteinExistence type="predicted"/>
<feature type="region of interest" description="Disordered" evidence="1">
    <location>
        <begin position="1"/>
        <end position="44"/>
    </location>
</feature>
<evidence type="ECO:0000313" key="3">
    <source>
        <dbReference type="Proteomes" id="UP000308768"/>
    </source>
</evidence>
<keyword evidence="3" id="KW-1185">Reference proteome</keyword>
<evidence type="ECO:0000313" key="2">
    <source>
        <dbReference type="EMBL" id="TKA59681.1"/>
    </source>
</evidence>
<feature type="compositionally biased region" description="Basic and acidic residues" evidence="1">
    <location>
        <begin position="1"/>
        <end position="11"/>
    </location>
</feature>
<reference evidence="2 3" key="1">
    <citation type="submission" date="2017-03" db="EMBL/GenBank/DDBJ databases">
        <title>Genomes of endolithic fungi from Antarctica.</title>
        <authorList>
            <person name="Coleine C."/>
            <person name="Masonjones S."/>
            <person name="Stajich J.E."/>
        </authorList>
    </citation>
    <scope>NUCLEOTIDE SEQUENCE [LARGE SCALE GENOMIC DNA]</scope>
    <source>
        <strain evidence="2 3">CCFEE 5187</strain>
    </source>
</reference>
<feature type="region of interest" description="Disordered" evidence="1">
    <location>
        <begin position="424"/>
        <end position="446"/>
    </location>
</feature>
<feature type="compositionally biased region" description="Polar residues" evidence="1">
    <location>
        <begin position="32"/>
        <end position="43"/>
    </location>
</feature>
<dbReference type="AlphaFoldDB" id="A0A4U0WB10"/>
<organism evidence="2 3">
    <name type="scientific">Cryomyces minteri</name>
    <dbReference type="NCBI Taxonomy" id="331657"/>
    <lineage>
        <taxon>Eukaryota</taxon>
        <taxon>Fungi</taxon>
        <taxon>Dikarya</taxon>
        <taxon>Ascomycota</taxon>
        <taxon>Pezizomycotina</taxon>
        <taxon>Dothideomycetes</taxon>
        <taxon>Dothideomycetes incertae sedis</taxon>
        <taxon>Cryomyces</taxon>
    </lineage>
</organism>
<dbReference type="STRING" id="331657.A0A4U0WB10"/>
<dbReference type="EMBL" id="NAJN01001969">
    <property type="protein sequence ID" value="TKA59681.1"/>
    <property type="molecule type" value="Genomic_DNA"/>
</dbReference>
<accession>A0A4U0WB10</accession>
<dbReference type="OrthoDB" id="5317787at2759"/>
<feature type="compositionally biased region" description="Low complexity" evidence="1">
    <location>
        <begin position="13"/>
        <end position="31"/>
    </location>
</feature>
<feature type="compositionally biased region" description="Polar residues" evidence="1">
    <location>
        <begin position="256"/>
        <end position="266"/>
    </location>
</feature>
<evidence type="ECO:0000256" key="1">
    <source>
        <dbReference type="SAM" id="MobiDB-lite"/>
    </source>
</evidence>
<dbReference type="Proteomes" id="UP000308768">
    <property type="component" value="Unassembled WGS sequence"/>
</dbReference>